<dbReference type="Proteomes" id="UP000037043">
    <property type="component" value="Unassembled WGS sequence"/>
</dbReference>
<organism evidence="1 2">
    <name type="scientific">Clostridium homopropionicum DSM 5847</name>
    <dbReference type="NCBI Taxonomy" id="1121318"/>
    <lineage>
        <taxon>Bacteria</taxon>
        <taxon>Bacillati</taxon>
        <taxon>Bacillota</taxon>
        <taxon>Clostridia</taxon>
        <taxon>Eubacteriales</taxon>
        <taxon>Clostridiaceae</taxon>
        <taxon>Clostridium</taxon>
    </lineage>
</organism>
<dbReference type="RefSeq" id="WP_052222488.1">
    <property type="nucleotide sequence ID" value="NZ_LHUR01000036.1"/>
</dbReference>
<dbReference type="InterPro" id="IPR045865">
    <property type="entry name" value="ACT-like_dom_sf"/>
</dbReference>
<dbReference type="AlphaFoldDB" id="A0A0L6Z6Z4"/>
<proteinExistence type="predicted"/>
<dbReference type="InterPro" id="IPR023860">
    <property type="entry name" value="FeFe-hyd_TM1266"/>
</dbReference>
<evidence type="ECO:0000313" key="2">
    <source>
        <dbReference type="Proteomes" id="UP000037043"/>
    </source>
</evidence>
<protein>
    <recommendedName>
        <fullName evidence="3">Transcription factor NikR nickel binding C-terminal domain-containing protein</fullName>
    </recommendedName>
</protein>
<dbReference type="InterPro" id="IPR027271">
    <property type="entry name" value="Acetolactate_synth/TF_NikR_C"/>
</dbReference>
<dbReference type="SUPFAM" id="SSF55021">
    <property type="entry name" value="ACT-like"/>
    <property type="match status" value="1"/>
</dbReference>
<gene>
    <name evidence="1" type="ORF">CLHOM_30150</name>
</gene>
<sequence length="82" mass="9144">METTIMAVAIDPRSEHAPQVQTVLTKHGCIISTRLGLHEASKDHCSNRGLIILHVNGETEQFSDLKRELEDVEGVKVKHMTI</sequence>
<dbReference type="Pfam" id="PF21699">
    <property type="entry name" value="TM1266-like"/>
    <property type="match status" value="1"/>
</dbReference>
<evidence type="ECO:0000313" key="1">
    <source>
        <dbReference type="EMBL" id="KOA18731.1"/>
    </source>
</evidence>
<reference evidence="2" key="1">
    <citation type="submission" date="2015-08" db="EMBL/GenBank/DDBJ databases">
        <title>Genome sequence of the strict anaerobe Clostridium homopropionicum LuHBu1 (DSM 5847T).</title>
        <authorList>
            <person name="Poehlein A."/>
            <person name="Beck M."/>
            <person name="Schiel-Bengelsdorf B."/>
            <person name="Bengelsdorf F.R."/>
            <person name="Daniel R."/>
            <person name="Duerre P."/>
        </authorList>
    </citation>
    <scope>NUCLEOTIDE SEQUENCE [LARGE SCALE GENOMIC DNA]</scope>
    <source>
        <strain evidence="2">DSM 5847</strain>
    </source>
</reference>
<comment type="caution">
    <text evidence="1">The sequence shown here is derived from an EMBL/GenBank/DDBJ whole genome shotgun (WGS) entry which is preliminary data.</text>
</comment>
<dbReference type="PATRIC" id="fig|1121318.3.peg.3028"/>
<evidence type="ECO:0008006" key="3">
    <source>
        <dbReference type="Google" id="ProtNLM"/>
    </source>
</evidence>
<dbReference type="EMBL" id="LHUR01000036">
    <property type="protein sequence ID" value="KOA18731.1"/>
    <property type="molecule type" value="Genomic_DNA"/>
</dbReference>
<accession>A0A0L6Z6Z4</accession>
<dbReference type="STRING" id="36844.SAMN04488501_110152"/>
<keyword evidence="2" id="KW-1185">Reference proteome</keyword>
<dbReference type="Gene3D" id="3.30.70.1150">
    <property type="entry name" value="ACT-like. Chain A, domain 2"/>
    <property type="match status" value="1"/>
</dbReference>
<name>A0A0L6Z6Z4_9CLOT</name>